<gene>
    <name evidence="6" type="ORF">J2T55_002285</name>
</gene>
<dbReference type="InterPro" id="IPR029787">
    <property type="entry name" value="Nucleotide_cyclase"/>
</dbReference>
<evidence type="ECO:0000256" key="2">
    <source>
        <dbReference type="SAM" id="Phobius"/>
    </source>
</evidence>
<dbReference type="Pfam" id="PF00563">
    <property type="entry name" value="EAL"/>
    <property type="match status" value="1"/>
</dbReference>
<dbReference type="InterPro" id="IPR052155">
    <property type="entry name" value="Biofilm_reg_signaling"/>
</dbReference>
<dbReference type="SMART" id="SM00091">
    <property type="entry name" value="PAS"/>
    <property type="match status" value="1"/>
</dbReference>
<dbReference type="SUPFAM" id="SSF55073">
    <property type="entry name" value="Nucleotide cyclase"/>
    <property type="match status" value="1"/>
</dbReference>
<dbReference type="PROSITE" id="PS50113">
    <property type="entry name" value="PAC"/>
    <property type="match status" value="1"/>
</dbReference>
<feature type="transmembrane region" description="Helical" evidence="2">
    <location>
        <begin position="194"/>
        <end position="217"/>
    </location>
</feature>
<dbReference type="NCBIfam" id="TIGR00254">
    <property type="entry name" value="GGDEF"/>
    <property type="match status" value="1"/>
</dbReference>
<keyword evidence="7" id="KW-1185">Reference proteome</keyword>
<dbReference type="AlphaFoldDB" id="A0AAE3HL52"/>
<dbReference type="InterPro" id="IPR035965">
    <property type="entry name" value="PAS-like_dom_sf"/>
</dbReference>
<dbReference type="InterPro" id="IPR035919">
    <property type="entry name" value="EAL_sf"/>
</dbReference>
<keyword evidence="2" id="KW-0812">Transmembrane</keyword>
<dbReference type="EMBL" id="JANUCT010000018">
    <property type="protein sequence ID" value="MCS3904249.1"/>
    <property type="molecule type" value="Genomic_DNA"/>
</dbReference>
<accession>A0AAE3HL52</accession>
<keyword evidence="2" id="KW-0472">Membrane</keyword>
<dbReference type="InterPro" id="IPR001633">
    <property type="entry name" value="EAL_dom"/>
</dbReference>
<dbReference type="InterPro" id="IPR043128">
    <property type="entry name" value="Rev_trsase/Diguanyl_cyclase"/>
</dbReference>
<reference evidence="6" key="1">
    <citation type="submission" date="2022-08" db="EMBL/GenBank/DDBJ databases">
        <title>Genomic Encyclopedia of Type Strains, Phase III (KMG-III): the genomes of soil and plant-associated and newly described type strains.</title>
        <authorList>
            <person name="Whitman W."/>
        </authorList>
    </citation>
    <scope>NUCLEOTIDE SEQUENCE</scope>
    <source>
        <strain evidence="6">HMT 1</strain>
    </source>
</reference>
<dbReference type="Gene3D" id="3.30.70.270">
    <property type="match status" value="1"/>
</dbReference>
<dbReference type="InterPro" id="IPR001610">
    <property type="entry name" value="PAC"/>
</dbReference>
<feature type="domain" description="EAL" evidence="4">
    <location>
        <begin position="526"/>
        <end position="780"/>
    </location>
</feature>
<feature type="domain" description="GGDEF" evidence="5">
    <location>
        <begin position="382"/>
        <end position="515"/>
    </location>
</feature>
<dbReference type="CDD" id="cd01948">
    <property type="entry name" value="EAL"/>
    <property type="match status" value="1"/>
</dbReference>
<dbReference type="Gene3D" id="3.30.450.20">
    <property type="entry name" value="PAS domain"/>
    <property type="match status" value="1"/>
</dbReference>
<evidence type="ECO:0000259" key="3">
    <source>
        <dbReference type="PROSITE" id="PS50113"/>
    </source>
</evidence>
<comment type="caution">
    <text evidence="6">The sequence shown here is derived from an EMBL/GenBank/DDBJ whole genome shotgun (WGS) entry which is preliminary data.</text>
</comment>
<dbReference type="PANTHER" id="PTHR44757">
    <property type="entry name" value="DIGUANYLATE CYCLASE DGCP"/>
    <property type="match status" value="1"/>
</dbReference>
<evidence type="ECO:0000313" key="6">
    <source>
        <dbReference type="EMBL" id="MCS3904249.1"/>
    </source>
</evidence>
<dbReference type="RefSeq" id="WP_259056802.1">
    <property type="nucleotide sequence ID" value="NZ_JANUCT010000018.1"/>
</dbReference>
<dbReference type="PROSITE" id="PS50887">
    <property type="entry name" value="GGDEF"/>
    <property type="match status" value="1"/>
</dbReference>
<dbReference type="SMART" id="SM00086">
    <property type="entry name" value="PAC"/>
    <property type="match status" value="1"/>
</dbReference>
<dbReference type="PANTHER" id="PTHR44757:SF2">
    <property type="entry name" value="BIOFILM ARCHITECTURE MAINTENANCE PROTEIN MBAA"/>
    <property type="match status" value="1"/>
</dbReference>
<dbReference type="SUPFAM" id="SSF141868">
    <property type="entry name" value="EAL domain-like"/>
    <property type="match status" value="1"/>
</dbReference>
<dbReference type="SMART" id="SM00052">
    <property type="entry name" value="EAL"/>
    <property type="match status" value="1"/>
</dbReference>
<dbReference type="SMART" id="SM00267">
    <property type="entry name" value="GGDEF"/>
    <property type="match status" value="1"/>
</dbReference>
<dbReference type="Pfam" id="PF13426">
    <property type="entry name" value="PAS_9"/>
    <property type="match status" value="1"/>
</dbReference>
<protein>
    <submittedName>
        <fullName evidence="6">Diguanylate cyclase (GGDEF)-like protein/PAS domain S-box-containing protein</fullName>
    </submittedName>
</protein>
<dbReference type="Pfam" id="PF00990">
    <property type="entry name" value="GGDEF"/>
    <property type="match status" value="1"/>
</dbReference>
<sequence>MISFIAIVGLAGCGLAFTIFALDVQSAARAYVTGNGYWSKAHIQANYHLTRYSYTGDPRALQQAREALAVPLGDRRGRLALDKNPPDLEAAREGFLAGGNHPDDVAGIIWMYRYFADELFFAEAVAIWREADQYILAMDTIADDLETAFNNGDVNADKVRELRRQLVELNQKLRPLDAAFAKTLADGTRWLNEFLVAVSVIMLIVIVFGAALIFRWAKRSIASSESKFRATFRHAAVGMAQLQPDEHFLDINESLCRILQRSRADLLQTDLNEITFPPDRANDETNFRALMQATIESYAVEKRLLRADDTPVWCKLTLSRVSDYMDMPRYLIAVVEDVSEAHRLSSELSYQATHDALTGIINRIEFETRLQDAIHDSVDKYNRHTLCFIDLDQFKIVNDTCGHGAGDALLCQVVEILSQQLRRGDVLARLGGDEFGIIFIECDINAARPVAEKLRNALSSFSFIWEGATFNITVSMGLVEINSVTNDAGTLLKSADTACYSAKDQGRNQVHVYSEHDLVLVARRNEMEWVNRIRDAVNNDRLQLFAQEIQSLSQAGVKRCEVLVRLIDTDGKLIMPDTFLPAAERYNIVTLIDRWVVNMALKTMQAHPEWIGRIEALHVNLSGQSISRDEFLRYIEELLDHYDVPAAKLCFEITETAAVSSLVEARQFMEALKRRGCQFALDDFGSGLSSFGYLRSLPVDMVKIDGSFVRNMNEDEVHLAMVRSIIEIGQIMNKLTVAEFVDSEQKLARLKELGVNYAQGYAIHRSCDLDELINRTAADT</sequence>
<dbReference type="GO" id="GO:0003824">
    <property type="term" value="F:catalytic activity"/>
    <property type="evidence" value="ECO:0007669"/>
    <property type="project" value="UniProtKB-ARBA"/>
</dbReference>
<dbReference type="InterPro" id="IPR000700">
    <property type="entry name" value="PAS-assoc_C"/>
</dbReference>
<keyword evidence="2" id="KW-1133">Transmembrane helix</keyword>
<proteinExistence type="predicted"/>
<dbReference type="CDD" id="cd00130">
    <property type="entry name" value="PAS"/>
    <property type="match status" value="1"/>
</dbReference>
<evidence type="ECO:0000259" key="4">
    <source>
        <dbReference type="PROSITE" id="PS50883"/>
    </source>
</evidence>
<dbReference type="PROSITE" id="PS50883">
    <property type="entry name" value="EAL"/>
    <property type="match status" value="1"/>
</dbReference>
<dbReference type="SUPFAM" id="SSF55785">
    <property type="entry name" value="PYP-like sensor domain (PAS domain)"/>
    <property type="match status" value="1"/>
</dbReference>
<dbReference type="InterPro" id="IPR000160">
    <property type="entry name" value="GGDEF_dom"/>
</dbReference>
<dbReference type="Gene3D" id="3.20.20.450">
    <property type="entry name" value="EAL domain"/>
    <property type="match status" value="1"/>
</dbReference>
<evidence type="ECO:0000259" key="5">
    <source>
        <dbReference type="PROSITE" id="PS50887"/>
    </source>
</evidence>
<feature type="domain" description="PAC" evidence="3">
    <location>
        <begin position="298"/>
        <end position="350"/>
    </location>
</feature>
<comment type="cofactor">
    <cofactor evidence="1">
        <name>Mg(2+)</name>
        <dbReference type="ChEBI" id="CHEBI:18420"/>
    </cofactor>
</comment>
<evidence type="ECO:0000256" key="1">
    <source>
        <dbReference type="ARBA" id="ARBA00001946"/>
    </source>
</evidence>
<dbReference type="NCBIfam" id="TIGR00229">
    <property type="entry name" value="sensory_box"/>
    <property type="match status" value="1"/>
</dbReference>
<dbReference type="InterPro" id="IPR000014">
    <property type="entry name" value="PAS"/>
</dbReference>
<dbReference type="FunFam" id="3.30.70.270:FF:000001">
    <property type="entry name" value="Diguanylate cyclase domain protein"/>
    <property type="match status" value="1"/>
</dbReference>
<dbReference type="CDD" id="cd01949">
    <property type="entry name" value="GGDEF"/>
    <property type="match status" value="1"/>
</dbReference>
<name>A0AAE3HL52_9GAMM</name>
<organism evidence="6 7">
    <name type="scientific">Methylohalomonas lacus</name>
    <dbReference type="NCBI Taxonomy" id="398773"/>
    <lineage>
        <taxon>Bacteria</taxon>
        <taxon>Pseudomonadati</taxon>
        <taxon>Pseudomonadota</taxon>
        <taxon>Gammaproteobacteria</taxon>
        <taxon>Methylohalomonadales</taxon>
        <taxon>Methylohalomonadaceae</taxon>
        <taxon>Methylohalomonas</taxon>
    </lineage>
</organism>
<evidence type="ECO:0000313" key="7">
    <source>
        <dbReference type="Proteomes" id="UP001204445"/>
    </source>
</evidence>
<dbReference type="Proteomes" id="UP001204445">
    <property type="component" value="Unassembled WGS sequence"/>
</dbReference>